<sequence length="75" mass="8737">LLSQFLHNEKILVDRRTILYQKPEPLLIEIDDDSCDEEDDEVTTSPLPFLANDFLRPSQVSDFPRFSPDIFPDQT</sequence>
<proteinExistence type="predicted"/>
<dbReference type="AlphaFoldDB" id="A0A0M3JMS5"/>
<reference evidence="1" key="1">
    <citation type="submission" date="2017-02" db="UniProtKB">
        <authorList>
            <consortium name="WormBaseParasite"/>
        </authorList>
    </citation>
    <scope>IDENTIFICATION</scope>
</reference>
<dbReference type="WBParaSite" id="ASIM_0000896401-mRNA-1">
    <property type="protein sequence ID" value="ASIM_0000896401-mRNA-1"/>
    <property type="gene ID" value="ASIM_0000896401"/>
</dbReference>
<accession>A0A0M3JMS5</accession>
<protein>
    <submittedName>
        <fullName evidence="1">Uncharacterized protein</fullName>
    </submittedName>
</protein>
<name>A0A0M3JMS5_ANISI</name>
<evidence type="ECO:0000313" key="1">
    <source>
        <dbReference type="WBParaSite" id="ASIM_0000896401-mRNA-1"/>
    </source>
</evidence>
<organism evidence="1">
    <name type="scientific">Anisakis simplex</name>
    <name type="common">Herring worm</name>
    <dbReference type="NCBI Taxonomy" id="6269"/>
    <lineage>
        <taxon>Eukaryota</taxon>
        <taxon>Metazoa</taxon>
        <taxon>Ecdysozoa</taxon>
        <taxon>Nematoda</taxon>
        <taxon>Chromadorea</taxon>
        <taxon>Rhabditida</taxon>
        <taxon>Spirurina</taxon>
        <taxon>Ascaridomorpha</taxon>
        <taxon>Ascaridoidea</taxon>
        <taxon>Anisakidae</taxon>
        <taxon>Anisakis</taxon>
        <taxon>Anisakis simplex complex</taxon>
    </lineage>
</organism>